<comment type="caution">
    <text evidence="1">The sequence shown here is derived from an EMBL/GenBank/DDBJ whole genome shotgun (WGS) entry which is preliminary data.</text>
</comment>
<dbReference type="KEGG" id="tng:GSTEN00029230G001"/>
<dbReference type="EMBL" id="CAAE01014998">
    <property type="protein sequence ID" value="CAG08295.1"/>
    <property type="molecule type" value="Genomic_DNA"/>
</dbReference>
<dbReference type="OrthoDB" id="8924329at2759"/>
<reference evidence="1" key="1">
    <citation type="journal article" date="2004" name="Nature">
        <title>Genome duplication in the teleost fish Tetraodon nigroviridis reveals the early vertebrate proto-karyotype.</title>
        <authorList>
            <person name="Jaillon O."/>
            <person name="Aury J.-M."/>
            <person name="Brunet F."/>
            <person name="Petit J.-L."/>
            <person name="Stange-Thomann N."/>
            <person name="Mauceli E."/>
            <person name="Bouneau L."/>
            <person name="Fischer C."/>
            <person name="Ozouf-Costaz C."/>
            <person name="Bernot A."/>
            <person name="Nicaud S."/>
            <person name="Jaffe D."/>
            <person name="Fisher S."/>
            <person name="Lutfalla G."/>
            <person name="Dossat C."/>
            <person name="Segurens B."/>
            <person name="Dasilva C."/>
            <person name="Salanoubat M."/>
            <person name="Levy M."/>
            <person name="Boudet N."/>
            <person name="Castellano S."/>
            <person name="Anthouard V."/>
            <person name="Jubin C."/>
            <person name="Castelli V."/>
            <person name="Katinka M."/>
            <person name="Vacherie B."/>
            <person name="Biemont C."/>
            <person name="Skalli Z."/>
            <person name="Cattolico L."/>
            <person name="Poulain J."/>
            <person name="De Berardinis V."/>
            <person name="Cruaud C."/>
            <person name="Duprat S."/>
            <person name="Brottier P."/>
            <person name="Coutanceau J.-P."/>
            <person name="Gouzy J."/>
            <person name="Parra G."/>
            <person name="Lardier G."/>
            <person name="Chapple C."/>
            <person name="McKernan K.J."/>
            <person name="McEwan P."/>
            <person name="Bosak S."/>
            <person name="Kellis M."/>
            <person name="Volff J.-N."/>
            <person name="Guigo R."/>
            <person name="Zody M.C."/>
            <person name="Mesirov J."/>
            <person name="Lindblad-Toh K."/>
            <person name="Birren B."/>
            <person name="Nusbaum C."/>
            <person name="Kahn D."/>
            <person name="Robinson-Rechavi M."/>
            <person name="Laudet V."/>
            <person name="Schachter V."/>
            <person name="Quetier F."/>
            <person name="Saurin W."/>
            <person name="Scarpelli C."/>
            <person name="Wincker P."/>
            <person name="Lander E.S."/>
            <person name="Weissenbach J."/>
            <person name="Roest Crollius H."/>
        </authorList>
    </citation>
    <scope>NUCLEOTIDE SEQUENCE [LARGE SCALE GENOMIC DNA]</scope>
</reference>
<evidence type="ECO:0000313" key="1">
    <source>
        <dbReference type="EMBL" id="CAG08295.1"/>
    </source>
</evidence>
<dbReference type="Pfam" id="PF13855">
    <property type="entry name" value="LRR_8"/>
    <property type="match status" value="1"/>
</dbReference>
<dbReference type="AlphaFoldDB" id="Q4RTI7"/>
<protein>
    <submittedName>
        <fullName evidence="1">(spotted green pufferfish) hypothetical protein</fullName>
    </submittedName>
</protein>
<dbReference type="Gene3D" id="3.80.10.10">
    <property type="entry name" value="Ribonuclease Inhibitor"/>
    <property type="match status" value="1"/>
</dbReference>
<feature type="non-terminal residue" evidence="1">
    <location>
        <position position="1"/>
    </location>
</feature>
<dbReference type="SUPFAM" id="SSF52058">
    <property type="entry name" value="L domain-like"/>
    <property type="match status" value="1"/>
</dbReference>
<dbReference type="InterPro" id="IPR032675">
    <property type="entry name" value="LRR_dom_sf"/>
</dbReference>
<sequence length="48" mass="5396">DLSENQVQAIPRKAFRGITSVKNLQLDSNHISCIEDGAFRALRDLEIL</sequence>
<reference evidence="1" key="2">
    <citation type="submission" date="2004-02" db="EMBL/GenBank/DDBJ databases">
        <authorList>
            <consortium name="Genoscope"/>
            <consortium name="Whitehead Institute Centre for Genome Research"/>
        </authorList>
    </citation>
    <scope>NUCLEOTIDE SEQUENCE</scope>
</reference>
<dbReference type="InterPro" id="IPR001611">
    <property type="entry name" value="Leu-rich_rpt"/>
</dbReference>
<gene>
    <name evidence="1" type="ORF">GSTENG00029230001</name>
</gene>
<organism evidence="1">
    <name type="scientific">Tetraodon nigroviridis</name>
    <name type="common">Spotted green pufferfish</name>
    <name type="synonym">Chelonodon nigroviridis</name>
    <dbReference type="NCBI Taxonomy" id="99883"/>
    <lineage>
        <taxon>Eukaryota</taxon>
        <taxon>Metazoa</taxon>
        <taxon>Chordata</taxon>
        <taxon>Craniata</taxon>
        <taxon>Vertebrata</taxon>
        <taxon>Euteleostomi</taxon>
        <taxon>Actinopterygii</taxon>
        <taxon>Neopterygii</taxon>
        <taxon>Teleostei</taxon>
        <taxon>Neoteleostei</taxon>
        <taxon>Acanthomorphata</taxon>
        <taxon>Eupercaria</taxon>
        <taxon>Tetraodontiformes</taxon>
        <taxon>Tetradontoidea</taxon>
        <taxon>Tetraodontidae</taxon>
        <taxon>Tetraodon</taxon>
    </lineage>
</organism>
<name>Q4RTI7_TETNG</name>
<proteinExistence type="predicted"/>
<accession>Q4RTI7</accession>